<reference evidence="12" key="1">
    <citation type="submission" date="2021-01" db="EMBL/GenBank/DDBJ databases">
        <authorList>
            <person name="Zahm M."/>
            <person name="Roques C."/>
            <person name="Cabau C."/>
            <person name="Klopp C."/>
            <person name="Donnadieu C."/>
            <person name="Jouanno E."/>
            <person name="Lampietro C."/>
            <person name="Louis A."/>
            <person name="Herpin A."/>
            <person name="Echchiki A."/>
            <person name="Berthelot C."/>
            <person name="Parey E."/>
            <person name="Roest-Crollius H."/>
            <person name="Braasch I."/>
            <person name="Postlethwait J."/>
            <person name="Bobe J."/>
            <person name="Montfort J."/>
            <person name="Bouchez O."/>
            <person name="Begum T."/>
            <person name="Mejri S."/>
            <person name="Adams A."/>
            <person name="Chen W.-J."/>
            <person name="Guiguen Y."/>
        </authorList>
    </citation>
    <scope>NUCLEOTIDE SEQUENCE</scope>
    <source>
        <strain evidence="12">YG-15Mar2019-1</strain>
        <tissue evidence="12">Brain</tissue>
    </source>
</reference>
<gene>
    <name evidence="12" type="ORF">MATL_G00146260</name>
</gene>
<evidence type="ECO:0000256" key="2">
    <source>
        <dbReference type="ARBA" id="ARBA00007087"/>
    </source>
</evidence>
<evidence type="ECO:0000256" key="8">
    <source>
        <dbReference type="ARBA" id="ARBA00023136"/>
    </source>
</evidence>
<dbReference type="GO" id="GO:0005886">
    <property type="term" value="C:plasma membrane"/>
    <property type="evidence" value="ECO:0007669"/>
    <property type="project" value="UniProtKB-SubCell"/>
</dbReference>
<proteinExistence type="inferred from homology"/>
<evidence type="ECO:0000256" key="11">
    <source>
        <dbReference type="SAM" id="Phobius"/>
    </source>
</evidence>
<dbReference type="GO" id="GO:0008277">
    <property type="term" value="P:regulation of G protein-coupled receptor signaling pathway"/>
    <property type="evidence" value="ECO:0007669"/>
    <property type="project" value="InterPro"/>
</dbReference>
<keyword evidence="6" id="KW-0732">Signal</keyword>
<organism evidence="12 13">
    <name type="scientific">Megalops atlanticus</name>
    <name type="common">Tarpon</name>
    <name type="synonym">Clupea gigantea</name>
    <dbReference type="NCBI Taxonomy" id="7932"/>
    <lineage>
        <taxon>Eukaryota</taxon>
        <taxon>Metazoa</taxon>
        <taxon>Chordata</taxon>
        <taxon>Craniata</taxon>
        <taxon>Vertebrata</taxon>
        <taxon>Euteleostomi</taxon>
        <taxon>Actinopterygii</taxon>
        <taxon>Neopterygii</taxon>
        <taxon>Teleostei</taxon>
        <taxon>Elopiformes</taxon>
        <taxon>Megalopidae</taxon>
        <taxon>Megalops</taxon>
    </lineage>
</organism>
<keyword evidence="10" id="KW-0675">Receptor</keyword>
<dbReference type="GO" id="GO:0043235">
    <property type="term" value="C:receptor complex"/>
    <property type="evidence" value="ECO:0007669"/>
    <property type="project" value="TreeGrafter"/>
</dbReference>
<keyword evidence="4" id="KW-1003">Cell membrane</keyword>
<dbReference type="GO" id="GO:0031623">
    <property type="term" value="P:receptor internalization"/>
    <property type="evidence" value="ECO:0007669"/>
    <property type="project" value="TreeGrafter"/>
</dbReference>
<dbReference type="GO" id="GO:0009986">
    <property type="term" value="C:cell surface"/>
    <property type="evidence" value="ECO:0007669"/>
    <property type="project" value="TreeGrafter"/>
</dbReference>
<evidence type="ECO:0000313" key="12">
    <source>
        <dbReference type="EMBL" id="KAG7466808.1"/>
    </source>
</evidence>
<evidence type="ECO:0000313" key="13">
    <source>
        <dbReference type="Proteomes" id="UP001046870"/>
    </source>
</evidence>
<name>A0A9D3PRW9_MEGAT</name>
<evidence type="ECO:0000256" key="3">
    <source>
        <dbReference type="ARBA" id="ARBA00022448"/>
    </source>
</evidence>
<dbReference type="GO" id="GO:0072659">
    <property type="term" value="P:protein localization to plasma membrane"/>
    <property type="evidence" value="ECO:0007669"/>
    <property type="project" value="TreeGrafter"/>
</dbReference>
<dbReference type="Gene3D" id="1.10.150.510">
    <property type="entry name" value="Receptor activity modifying family"/>
    <property type="match status" value="1"/>
</dbReference>
<keyword evidence="3" id="KW-0813">Transport</keyword>
<dbReference type="PANTHER" id="PTHR14076">
    <property type="entry name" value="RECEPTOR ACTIVITY MODIFYING PROTEIN RAMP"/>
    <property type="match status" value="1"/>
</dbReference>
<keyword evidence="7 11" id="KW-1133">Transmembrane helix</keyword>
<dbReference type="Pfam" id="PF04901">
    <property type="entry name" value="RAMP"/>
    <property type="match status" value="1"/>
</dbReference>
<evidence type="ECO:0000256" key="7">
    <source>
        <dbReference type="ARBA" id="ARBA00022989"/>
    </source>
</evidence>
<comment type="similarity">
    <text evidence="2">Belongs to the RAMP family.</text>
</comment>
<keyword evidence="9" id="KW-1015">Disulfide bond</keyword>
<comment type="caution">
    <text evidence="12">The sequence shown here is derived from an EMBL/GenBank/DDBJ whole genome shotgun (WGS) entry which is preliminary data.</text>
</comment>
<dbReference type="GO" id="GO:0007186">
    <property type="term" value="P:G protein-coupled receptor signaling pathway"/>
    <property type="evidence" value="ECO:0007669"/>
    <property type="project" value="TreeGrafter"/>
</dbReference>
<dbReference type="GO" id="GO:0006886">
    <property type="term" value="P:intracellular protein transport"/>
    <property type="evidence" value="ECO:0007669"/>
    <property type="project" value="InterPro"/>
</dbReference>
<evidence type="ECO:0000256" key="5">
    <source>
        <dbReference type="ARBA" id="ARBA00022692"/>
    </source>
</evidence>
<evidence type="ECO:0000256" key="4">
    <source>
        <dbReference type="ARBA" id="ARBA00022475"/>
    </source>
</evidence>
<dbReference type="EMBL" id="JAFDVH010000012">
    <property type="protein sequence ID" value="KAG7466808.1"/>
    <property type="molecule type" value="Genomic_DNA"/>
</dbReference>
<dbReference type="GO" id="GO:0032870">
    <property type="term" value="P:cellular response to hormone stimulus"/>
    <property type="evidence" value="ECO:0007669"/>
    <property type="project" value="TreeGrafter"/>
</dbReference>
<feature type="transmembrane region" description="Helical" evidence="11">
    <location>
        <begin position="117"/>
        <end position="139"/>
    </location>
</feature>
<dbReference type="InterPro" id="IPR038126">
    <property type="entry name" value="RAMP_sf"/>
</dbReference>
<dbReference type="OrthoDB" id="8846921at2759"/>
<sequence length="153" mass="17508">MENQLDFTISTYIIILLASTGLAKTSNSSCNRTAFENLVRNNCTARYNESMASISYESRCPWPTTKVPYFRLSVCVEYVVNRTNCVEPSLKDAIFLEIHRTYFSLCGRRQDPKLPTLLLLILPCIITTFTLPFLCVHITTCDRFPSKRPSPRL</sequence>
<dbReference type="PANTHER" id="PTHR14076:SF7">
    <property type="entry name" value="RECEPTOR ACTIVITY-MODIFYING PROTEIN 1-LIKE"/>
    <property type="match status" value="1"/>
</dbReference>
<evidence type="ECO:0000256" key="1">
    <source>
        <dbReference type="ARBA" id="ARBA00004251"/>
    </source>
</evidence>
<keyword evidence="13" id="KW-1185">Reference proteome</keyword>
<dbReference type="GO" id="GO:0006816">
    <property type="term" value="P:calcium ion transport"/>
    <property type="evidence" value="ECO:0007669"/>
    <property type="project" value="TreeGrafter"/>
</dbReference>
<evidence type="ECO:0000256" key="6">
    <source>
        <dbReference type="ARBA" id="ARBA00022729"/>
    </source>
</evidence>
<dbReference type="InterPro" id="IPR006985">
    <property type="entry name" value="RAMP"/>
</dbReference>
<keyword evidence="8 11" id="KW-0472">Membrane</keyword>
<comment type="subcellular location">
    <subcellularLocation>
        <location evidence="1">Cell membrane</location>
        <topology evidence="1">Single-pass type I membrane protein</topology>
    </subcellularLocation>
</comment>
<dbReference type="Proteomes" id="UP001046870">
    <property type="component" value="Chromosome 12"/>
</dbReference>
<keyword evidence="5 11" id="KW-0812">Transmembrane</keyword>
<evidence type="ECO:0000256" key="10">
    <source>
        <dbReference type="ARBA" id="ARBA00023170"/>
    </source>
</evidence>
<accession>A0A9D3PRW9</accession>
<dbReference type="GO" id="GO:0015026">
    <property type="term" value="F:coreceptor activity"/>
    <property type="evidence" value="ECO:0007669"/>
    <property type="project" value="InterPro"/>
</dbReference>
<evidence type="ECO:0000256" key="9">
    <source>
        <dbReference type="ARBA" id="ARBA00023157"/>
    </source>
</evidence>
<protein>
    <submittedName>
        <fullName evidence="12">Uncharacterized protein</fullName>
    </submittedName>
</protein>
<dbReference type="AlphaFoldDB" id="A0A9D3PRW9"/>